<organism evidence="3 4">
    <name type="scientific">Phyllosticta capitalensis</name>
    <dbReference type="NCBI Taxonomy" id="121624"/>
    <lineage>
        <taxon>Eukaryota</taxon>
        <taxon>Fungi</taxon>
        <taxon>Dikarya</taxon>
        <taxon>Ascomycota</taxon>
        <taxon>Pezizomycotina</taxon>
        <taxon>Dothideomycetes</taxon>
        <taxon>Dothideomycetes incertae sedis</taxon>
        <taxon>Botryosphaeriales</taxon>
        <taxon>Phyllostictaceae</taxon>
        <taxon>Phyllosticta</taxon>
    </lineage>
</organism>
<reference evidence="3 4" key="1">
    <citation type="submission" date="2024-04" db="EMBL/GenBank/DDBJ databases">
        <title>Phyllosticta paracitricarpa is synonymous to the EU quarantine fungus P. citricarpa based on phylogenomic analyses.</title>
        <authorList>
            <consortium name="Lawrence Berkeley National Laboratory"/>
            <person name="Van Ingen-Buijs V.A."/>
            <person name="Van Westerhoven A.C."/>
            <person name="Haridas S."/>
            <person name="Skiadas P."/>
            <person name="Martin F."/>
            <person name="Groenewald J.Z."/>
            <person name="Crous P.W."/>
            <person name="Seidl M.F."/>
        </authorList>
    </citation>
    <scope>NUCLEOTIDE SEQUENCE [LARGE SCALE GENOMIC DNA]</scope>
    <source>
        <strain evidence="3 4">CBS 123374</strain>
    </source>
</reference>
<evidence type="ECO:0000256" key="2">
    <source>
        <dbReference type="SAM" id="MobiDB-lite"/>
    </source>
</evidence>
<feature type="compositionally biased region" description="Basic and acidic residues" evidence="2">
    <location>
        <begin position="96"/>
        <end position="107"/>
    </location>
</feature>
<feature type="compositionally biased region" description="Basic residues" evidence="2">
    <location>
        <begin position="161"/>
        <end position="173"/>
    </location>
</feature>
<protein>
    <submittedName>
        <fullName evidence="3">Uncharacterized protein</fullName>
    </submittedName>
</protein>
<dbReference type="Proteomes" id="UP001492380">
    <property type="component" value="Unassembled WGS sequence"/>
</dbReference>
<evidence type="ECO:0000256" key="1">
    <source>
        <dbReference type="SAM" id="Coils"/>
    </source>
</evidence>
<proteinExistence type="predicted"/>
<feature type="coiled-coil region" evidence="1">
    <location>
        <begin position="276"/>
        <end position="303"/>
    </location>
</feature>
<accession>A0ABR1YU76</accession>
<keyword evidence="1" id="KW-0175">Coiled coil</keyword>
<dbReference type="EMBL" id="JBBWRZ010000004">
    <property type="protein sequence ID" value="KAK8238545.1"/>
    <property type="molecule type" value="Genomic_DNA"/>
</dbReference>
<feature type="region of interest" description="Disordered" evidence="2">
    <location>
        <begin position="1"/>
        <end position="53"/>
    </location>
</feature>
<keyword evidence="4" id="KW-1185">Reference proteome</keyword>
<feature type="region of interest" description="Disordered" evidence="2">
    <location>
        <begin position="92"/>
        <end position="173"/>
    </location>
</feature>
<gene>
    <name evidence="3" type="ORF">HDK90DRAFT_510164</name>
</gene>
<feature type="compositionally biased region" description="Basic and acidic residues" evidence="2">
    <location>
        <begin position="15"/>
        <end position="24"/>
    </location>
</feature>
<evidence type="ECO:0000313" key="3">
    <source>
        <dbReference type="EMBL" id="KAK8238545.1"/>
    </source>
</evidence>
<comment type="caution">
    <text evidence="3">The sequence shown here is derived from an EMBL/GenBank/DDBJ whole genome shotgun (WGS) entry which is preliminary data.</text>
</comment>
<evidence type="ECO:0000313" key="4">
    <source>
        <dbReference type="Proteomes" id="UP001492380"/>
    </source>
</evidence>
<sequence length="337" mass="37288">MESSSSRAQASALVEHPRPHTEPVDEHDDVALGQAIPKSLVHQKPNNPDMNSRVRLAREILETDDLQAVLTKMTLSDDLHIQAALARMSLSGATRASEDNAGRKGKDPAQPPATGIQEPQRKRKARADSLMEGVEEQEPKKARHSPAGVDGHQAAAQAEKKAHRGTRGGAKNRIRMMKKAKRMEITAHATGILNAQQTTPNDDIITEFSQELERAETKDEWLVKLLFRDLTRLEAIHKVPGLMNNDDSESSLGAAHILAAMKLEEASAKLEGADPLEFLEHHLLDMEDDLSHLRHKKEVLENSVRKLFTYLEYISHTTLGLDMRQRVVAVLGSLPSA</sequence>
<name>A0ABR1YU76_9PEZI</name>